<reference evidence="2 3" key="1">
    <citation type="submission" date="2020-08" db="EMBL/GenBank/DDBJ databases">
        <title>Genome public.</title>
        <authorList>
            <person name="Liu C."/>
            <person name="Sun Q."/>
        </authorList>
    </citation>
    <scope>NUCLEOTIDE SEQUENCE [LARGE SCALE GENOMIC DNA]</scope>
    <source>
        <strain evidence="2 3">BX17</strain>
    </source>
</reference>
<accession>A0A8I0AHX6</accession>
<organism evidence="2 3">
    <name type="scientific">Blautia segnis</name>
    <dbReference type="NCBI Taxonomy" id="2763030"/>
    <lineage>
        <taxon>Bacteria</taxon>
        <taxon>Bacillati</taxon>
        <taxon>Bacillota</taxon>
        <taxon>Clostridia</taxon>
        <taxon>Lachnospirales</taxon>
        <taxon>Lachnospiraceae</taxon>
        <taxon>Blautia</taxon>
    </lineage>
</organism>
<proteinExistence type="predicted"/>
<dbReference type="AlphaFoldDB" id="A0A8I0AHX6"/>
<sequence length="320" mass="37527">MMELQAGNGLQEEQSIFPVANRKYKDTIFRMLFSDKKNLLSLYNALNGKNYSDCDKLEIVTLENAIYMSMKNDLAFILDLDLFLWEHQSTYNPNIPLRDLMYIAKEYEKYIKEKGISLYSSRQQKIPAPQFIVFYNGNRKIGECMEHRLSDAYETVRGEPALELKVLVININEGHNQKLMESCQILKEYAQYVSKVRTYKKTLSLNEAVEKAVEECIREGILREFLLANKAEVVAMSIFEYDREWEEEILRKEEFEAGRELGEQLGKELGEKLGRELGKEEEQKNTEKERRRADSEKMRADNAERELLILKEKLALMQDK</sequence>
<name>A0A8I0AHX6_9FIRM</name>
<keyword evidence="3" id="KW-1185">Reference proteome</keyword>
<feature type="region of interest" description="Disordered" evidence="1">
    <location>
        <begin position="270"/>
        <end position="299"/>
    </location>
</feature>
<evidence type="ECO:0000256" key="1">
    <source>
        <dbReference type="SAM" id="MobiDB-lite"/>
    </source>
</evidence>
<dbReference type="Proteomes" id="UP000652847">
    <property type="component" value="Unassembled WGS sequence"/>
</dbReference>
<evidence type="ECO:0008006" key="4">
    <source>
        <dbReference type="Google" id="ProtNLM"/>
    </source>
</evidence>
<dbReference type="EMBL" id="JACOOT010000013">
    <property type="protein sequence ID" value="MBC5650658.1"/>
    <property type="molecule type" value="Genomic_DNA"/>
</dbReference>
<protein>
    <recommendedName>
        <fullName evidence="4">Transposase (putative) YhgA-like domain-containing protein</fullName>
    </recommendedName>
</protein>
<comment type="caution">
    <text evidence="2">The sequence shown here is derived from an EMBL/GenBank/DDBJ whole genome shotgun (WGS) entry which is preliminary data.</text>
</comment>
<evidence type="ECO:0000313" key="2">
    <source>
        <dbReference type="EMBL" id="MBC5650658.1"/>
    </source>
</evidence>
<gene>
    <name evidence="2" type="ORF">H8S54_05935</name>
</gene>
<evidence type="ECO:0000313" key="3">
    <source>
        <dbReference type="Proteomes" id="UP000652847"/>
    </source>
</evidence>